<feature type="binding site" evidence="3">
    <location>
        <position position="221"/>
    </location>
    <ligand>
        <name>Mn(2+)</name>
        <dbReference type="ChEBI" id="CHEBI:29035"/>
        <label>1</label>
    </ligand>
</feature>
<protein>
    <submittedName>
        <fullName evidence="6">Bicupin oxalate decarboxylase/oxidase</fullName>
    </submittedName>
</protein>
<dbReference type="SUPFAM" id="SSF51182">
    <property type="entry name" value="RmlC-like cupins"/>
    <property type="match status" value="1"/>
</dbReference>
<dbReference type="RefSeq" id="XP_025378347.1">
    <property type="nucleotide sequence ID" value="XM_025518748.1"/>
</dbReference>
<feature type="domain" description="Cupin type-1" evidence="5">
    <location>
        <begin position="314"/>
        <end position="462"/>
    </location>
</feature>
<feature type="chain" id="PRO_5016384571" evidence="4">
    <location>
        <begin position="21"/>
        <end position="479"/>
    </location>
</feature>
<dbReference type="PANTHER" id="PTHR35848:SF9">
    <property type="entry name" value="SLL1358 PROTEIN"/>
    <property type="match status" value="1"/>
</dbReference>
<organism evidence="6 7">
    <name type="scientific">Acaromyces ingoldii</name>
    <dbReference type="NCBI Taxonomy" id="215250"/>
    <lineage>
        <taxon>Eukaryota</taxon>
        <taxon>Fungi</taxon>
        <taxon>Dikarya</taxon>
        <taxon>Basidiomycota</taxon>
        <taxon>Ustilaginomycotina</taxon>
        <taxon>Exobasidiomycetes</taxon>
        <taxon>Exobasidiales</taxon>
        <taxon>Cryptobasidiaceae</taxon>
        <taxon>Acaromyces</taxon>
    </lineage>
</organism>
<dbReference type="InterPro" id="IPR017774">
    <property type="entry name" value="Bicupin_oxalate_deCO2ase/Oxase"/>
</dbReference>
<reference evidence="6 7" key="1">
    <citation type="journal article" date="2018" name="Mol. Biol. Evol.">
        <title>Broad Genomic Sampling Reveals a Smut Pathogenic Ancestry of the Fungal Clade Ustilaginomycotina.</title>
        <authorList>
            <person name="Kijpornyongpan T."/>
            <person name="Mondo S.J."/>
            <person name="Barry K."/>
            <person name="Sandor L."/>
            <person name="Lee J."/>
            <person name="Lipzen A."/>
            <person name="Pangilinan J."/>
            <person name="LaButti K."/>
            <person name="Hainaut M."/>
            <person name="Henrissat B."/>
            <person name="Grigoriev I.V."/>
            <person name="Spatafora J.W."/>
            <person name="Aime M.C."/>
        </authorList>
    </citation>
    <scope>NUCLEOTIDE SEQUENCE [LARGE SCALE GENOMIC DNA]</scope>
    <source>
        <strain evidence="6 7">MCA 4198</strain>
    </source>
</reference>
<dbReference type="SMART" id="SM00835">
    <property type="entry name" value="Cupin_1"/>
    <property type="match status" value="2"/>
</dbReference>
<evidence type="ECO:0000256" key="3">
    <source>
        <dbReference type="PIRSR" id="PIRSR617774-2"/>
    </source>
</evidence>
<accession>A0A316YPE0</accession>
<feature type="active site" description="Proton donor" evidence="2">
    <location>
        <position position="420"/>
    </location>
</feature>
<feature type="signal peptide" evidence="4">
    <location>
        <begin position="1"/>
        <end position="20"/>
    </location>
</feature>
<evidence type="ECO:0000259" key="5">
    <source>
        <dbReference type="SMART" id="SM00835"/>
    </source>
</evidence>
<keyword evidence="3" id="KW-0464">Manganese</keyword>
<dbReference type="AlphaFoldDB" id="A0A316YPE0"/>
<dbReference type="GO" id="GO:0046872">
    <property type="term" value="F:metal ion binding"/>
    <property type="evidence" value="ECO:0007669"/>
    <property type="project" value="UniProtKB-KW"/>
</dbReference>
<dbReference type="InParanoid" id="A0A316YPE0"/>
<feature type="binding site" evidence="3">
    <location>
        <position position="182"/>
    </location>
    <ligand>
        <name>Mn(2+)</name>
        <dbReference type="ChEBI" id="CHEBI:29035"/>
        <label>1</label>
    </ligand>
</feature>
<feature type="binding site" evidence="3">
    <location>
        <position position="406"/>
    </location>
    <ligand>
        <name>Mn(2+)</name>
        <dbReference type="ChEBI" id="CHEBI:29035"/>
        <label>2</label>
    </ligand>
</feature>
<dbReference type="Pfam" id="PF00190">
    <property type="entry name" value="Cupin_1"/>
    <property type="match status" value="2"/>
</dbReference>
<evidence type="ECO:0000256" key="1">
    <source>
        <dbReference type="ARBA" id="ARBA00022723"/>
    </source>
</evidence>
<keyword evidence="4" id="KW-0732">Signal</keyword>
<dbReference type="InterPro" id="IPR051610">
    <property type="entry name" value="GPI/OXD"/>
</dbReference>
<dbReference type="STRING" id="215250.A0A316YPE0"/>
<feature type="domain" description="Cupin type-1" evidence="5">
    <location>
        <begin position="133"/>
        <end position="274"/>
    </location>
</feature>
<evidence type="ECO:0000313" key="7">
    <source>
        <dbReference type="Proteomes" id="UP000245768"/>
    </source>
</evidence>
<dbReference type="CDD" id="cd20305">
    <property type="entry name" value="cupin_OxDC_C"/>
    <property type="match status" value="1"/>
</dbReference>
<dbReference type="Gene3D" id="2.60.120.10">
    <property type="entry name" value="Jelly Rolls"/>
    <property type="match status" value="2"/>
</dbReference>
<evidence type="ECO:0000256" key="4">
    <source>
        <dbReference type="SAM" id="SignalP"/>
    </source>
</evidence>
<dbReference type="EMBL" id="KZ819635">
    <property type="protein sequence ID" value="PWN91149.1"/>
    <property type="molecule type" value="Genomic_DNA"/>
</dbReference>
<feature type="binding site" evidence="3">
    <location>
        <position position="178"/>
    </location>
    <ligand>
        <name>Mn(2+)</name>
        <dbReference type="ChEBI" id="CHEBI:29035"/>
        <label>1</label>
    </ligand>
</feature>
<dbReference type="NCBIfam" id="TIGR03404">
    <property type="entry name" value="bicupin_oxalic"/>
    <property type="match status" value="1"/>
</dbReference>
<dbReference type="CDD" id="cd20304">
    <property type="entry name" value="cupin_OxDC_N"/>
    <property type="match status" value="1"/>
</dbReference>
<dbReference type="OrthoDB" id="10263073at2759"/>
<evidence type="ECO:0000256" key="2">
    <source>
        <dbReference type="PIRSR" id="PIRSR617774-1"/>
    </source>
</evidence>
<proteinExistence type="predicted"/>
<comment type="cofactor">
    <cofactor evidence="3">
        <name>Mn(2+)</name>
        <dbReference type="ChEBI" id="CHEBI:29035"/>
    </cofactor>
    <text evidence="3">Binds 2 manganese ions per subunit.</text>
</comment>
<dbReference type="Proteomes" id="UP000245768">
    <property type="component" value="Unassembled WGS sequence"/>
</dbReference>
<dbReference type="InterPro" id="IPR014710">
    <property type="entry name" value="RmlC-like_jellyroll"/>
</dbReference>
<feature type="binding site" evidence="3">
    <location>
        <position position="361"/>
    </location>
    <ligand>
        <name>Mn(2+)</name>
        <dbReference type="ChEBI" id="CHEBI:29035"/>
        <label>2</label>
    </ligand>
</feature>
<dbReference type="GeneID" id="37040664"/>
<feature type="binding site" evidence="3">
    <location>
        <position position="363"/>
    </location>
    <ligand>
        <name>Mn(2+)</name>
        <dbReference type="ChEBI" id="CHEBI:29035"/>
        <label>2</label>
    </ligand>
</feature>
<feature type="binding site" evidence="3">
    <location>
        <position position="367"/>
    </location>
    <ligand>
        <name>Mn(2+)</name>
        <dbReference type="ChEBI" id="CHEBI:29035"/>
        <label>2</label>
    </ligand>
</feature>
<dbReference type="GO" id="GO:0033609">
    <property type="term" value="P:oxalate metabolic process"/>
    <property type="evidence" value="ECO:0007669"/>
    <property type="project" value="InterPro"/>
</dbReference>
<sequence>MRISVLSLCVFSLLAAPSFGRIVPLSSAPYARRSQVVEREVEVELPGDVGRSPLHNRVTRHIRPFADEVPQLQRRDDVDNGAINRTDNPQPIRGPKGATFLHESNKAIDRQNADYLSVPPTDNGVIPNLKWSFSLSKTRLLKGGWVREQVVTDLPTSTLVAAAEQRLAPYAYRELHWHRVAEWAFVLKGTVRITGNDEDDRNYVADVQEGDLWSFPQGVPHSLQAGPEGAEYLLVFDDGNFDASGTTFMVDDWIAHTPRDVLAANFGFQDASAFNNVPASDPYIVPATSWPSLDEAKQAVSSNPGGEVDTPYHYALSKKDPTPAPGGGGWTKITDYRDFPASKTLASALVHVEPGALRELHWHKEAEWGYIVKGKGRATAFAGGATARTFDLQAGDTWVFPTNYGHYIQNVGDEPLEFLEIFRGAGFGSQVRFNDFSLTQWLALNPPEVAARNLNVSIDTIKQLKKQKQTIVAGVNKSK</sequence>
<dbReference type="PANTHER" id="PTHR35848">
    <property type="entry name" value="OXALATE-BINDING PROTEIN"/>
    <property type="match status" value="1"/>
</dbReference>
<dbReference type="InterPro" id="IPR006045">
    <property type="entry name" value="Cupin_1"/>
</dbReference>
<keyword evidence="7" id="KW-1185">Reference proteome</keyword>
<keyword evidence="1 3" id="KW-0479">Metal-binding</keyword>
<dbReference type="InterPro" id="IPR011051">
    <property type="entry name" value="RmlC_Cupin_sf"/>
</dbReference>
<gene>
    <name evidence="6" type="ORF">FA10DRAFT_228403</name>
</gene>
<feature type="binding site" evidence="3">
    <location>
        <position position="176"/>
    </location>
    <ligand>
        <name>Mn(2+)</name>
        <dbReference type="ChEBI" id="CHEBI:29035"/>
        <label>1</label>
    </ligand>
</feature>
<name>A0A316YPE0_9BASI</name>
<evidence type="ECO:0000313" key="6">
    <source>
        <dbReference type="EMBL" id="PWN91149.1"/>
    </source>
</evidence>